<evidence type="ECO:0000313" key="4">
    <source>
        <dbReference type="Proteomes" id="UP001143364"/>
    </source>
</evidence>
<dbReference type="InterPro" id="IPR002762">
    <property type="entry name" value="CbiX-like"/>
</dbReference>
<proteinExistence type="predicted"/>
<accession>A0A9W6N4K0</accession>
<dbReference type="SUPFAM" id="SSF53800">
    <property type="entry name" value="Chelatase"/>
    <property type="match status" value="1"/>
</dbReference>
<dbReference type="CDD" id="cd02980">
    <property type="entry name" value="TRX_Fd_family"/>
    <property type="match status" value="1"/>
</dbReference>
<sequence>MTPTTAVALYGRAAFDRRQSLSAVRDALLAQGAATRIEIAFADLSGPSLPDVLSRLADEGVTHVTVAPCMIPTDPSLSVWLPGALSAWRSGRASAPEVRIAPAIEAFADLAALVRAALAAGDEARDVAGAAPSMGKPGWSEIPEHGRQAFFCVGARCLHRGADALYQRLRDAMKRERALAKGPKRVLCARTSCQFPCNRGPLMTVYPDGLWYGDLDPQAIDRIVREHFVGGRPVETHVITAGATDPA</sequence>
<dbReference type="Proteomes" id="UP001143364">
    <property type="component" value="Unassembled WGS sequence"/>
</dbReference>
<evidence type="ECO:0000256" key="2">
    <source>
        <dbReference type="ARBA" id="ARBA00023239"/>
    </source>
</evidence>
<evidence type="ECO:0008006" key="5">
    <source>
        <dbReference type="Google" id="ProtNLM"/>
    </source>
</evidence>
<evidence type="ECO:0000256" key="1">
    <source>
        <dbReference type="ARBA" id="ARBA00022723"/>
    </source>
</evidence>
<dbReference type="SUPFAM" id="SSF52833">
    <property type="entry name" value="Thioredoxin-like"/>
    <property type="match status" value="1"/>
</dbReference>
<dbReference type="GO" id="GO:0046872">
    <property type="term" value="F:metal ion binding"/>
    <property type="evidence" value="ECO:0007669"/>
    <property type="project" value="UniProtKB-KW"/>
</dbReference>
<dbReference type="AlphaFoldDB" id="A0A9W6N4K0"/>
<keyword evidence="2" id="KW-0456">Lyase</keyword>
<dbReference type="Pfam" id="PF01903">
    <property type="entry name" value="CbiX"/>
    <property type="match status" value="1"/>
</dbReference>
<dbReference type="Gene3D" id="3.40.50.1400">
    <property type="match status" value="1"/>
</dbReference>
<dbReference type="GO" id="GO:0016829">
    <property type="term" value="F:lyase activity"/>
    <property type="evidence" value="ECO:0007669"/>
    <property type="project" value="UniProtKB-KW"/>
</dbReference>
<protein>
    <recommendedName>
        <fullName evidence="5">(2Fe-2S) ferredoxin</fullName>
    </recommendedName>
</protein>
<reference evidence="3" key="2">
    <citation type="submission" date="2023-01" db="EMBL/GenBank/DDBJ databases">
        <authorList>
            <person name="Sun Q."/>
            <person name="Evtushenko L."/>
        </authorList>
    </citation>
    <scope>NUCLEOTIDE SEQUENCE</scope>
    <source>
        <strain evidence="3">VKM B-2555</strain>
    </source>
</reference>
<name>A0A9W6N4K0_9HYPH</name>
<keyword evidence="1" id="KW-0479">Metal-binding</keyword>
<dbReference type="Gene3D" id="3.40.30.10">
    <property type="entry name" value="Glutaredoxin"/>
    <property type="match status" value="1"/>
</dbReference>
<dbReference type="EMBL" id="BSFK01000016">
    <property type="protein sequence ID" value="GLK77425.1"/>
    <property type="molecule type" value="Genomic_DNA"/>
</dbReference>
<dbReference type="InterPro" id="IPR036249">
    <property type="entry name" value="Thioredoxin-like_sf"/>
</dbReference>
<keyword evidence="4" id="KW-1185">Reference proteome</keyword>
<organism evidence="3 4">
    <name type="scientific">Methylopila jiangsuensis</name>
    <dbReference type="NCBI Taxonomy" id="586230"/>
    <lineage>
        <taxon>Bacteria</taxon>
        <taxon>Pseudomonadati</taxon>
        <taxon>Pseudomonadota</taxon>
        <taxon>Alphaproteobacteria</taxon>
        <taxon>Hyphomicrobiales</taxon>
        <taxon>Methylopilaceae</taxon>
        <taxon>Methylopila</taxon>
    </lineage>
</organism>
<reference evidence="3" key="1">
    <citation type="journal article" date="2014" name="Int. J. Syst. Evol. Microbiol.">
        <title>Complete genome sequence of Corynebacterium casei LMG S-19264T (=DSM 44701T), isolated from a smear-ripened cheese.</title>
        <authorList>
            <consortium name="US DOE Joint Genome Institute (JGI-PGF)"/>
            <person name="Walter F."/>
            <person name="Albersmeier A."/>
            <person name="Kalinowski J."/>
            <person name="Ruckert C."/>
        </authorList>
    </citation>
    <scope>NUCLEOTIDE SEQUENCE</scope>
    <source>
        <strain evidence="3">VKM B-2555</strain>
    </source>
</reference>
<comment type="caution">
    <text evidence="3">The sequence shown here is derived from an EMBL/GenBank/DDBJ whole genome shotgun (WGS) entry which is preliminary data.</text>
</comment>
<dbReference type="RefSeq" id="WP_271205277.1">
    <property type="nucleotide sequence ID" value="NZ_BSFK01000016.1"/>
</dbReference>
<evidence type="ECO:0000313" key="3">
    <source>
        <dbReference type="EMBL" id="GLK77425.1"/>
    </source>
</evidence>
<gene>
    <name evidence="3" type="ORF">GCM10008171_26790</name>
</gene>